<proteinExistence type="predicted"/>
<feature type="region of interest" description="Disordered" evidence="1">
    <location>
        <begin position="358"/>
        <end position="414"/>
    </location>
</feature>
<organism evidence="2 3">
    <name type="scientific">Amblyomma americanum</name>
    <name type="common">Lone star tick</name>
    <dbReference type="NCBI Taxonomy" id="6943"/>
    <lineage>
        <taxon>Eukaryota</taxon>
        <taxon>Metazoa</taxon>
        <taxon>Ecdysozoa</taxon>
        <taxon>Arthropoda</taxon>
        <taxon>Chelicerata</taxon>
        <taxon>Arachnida</taxon>
        <taxon>Acari</taxon>
        <taxon>Parasitiformes</taxon>
        <taxon>Ixodida</taxon>
        <taxon>Ixodoidea</taxon>
        <taxon>Ixodidae</taxon>
        <taxon>Amblyomminae</taxon>
        <taxon>Amblyomma</taxon>
    </lineage>
</organism>
<protein>
    <submittedName>
        <fullName evidence="2">Uncharacterized protein</fullName>
    </submittedName>
</protein>
<feature type="compositionally biased region" description="Low complexity" evidence="1">
    <location>
        <begin position="310"/>
        <end position="325"/>
    </location>
</feature>
<keyword evidence="3" id="KW-1185">Reference proteome</keyword>
<reference evidence="2 3" key="1">
    <citation type="journal article" date="2023" name="Arcadia Sci">
        <title>De novo assembly of a long-read Amblyomma americanum tick genome.</title>
        <authorList>
            <person name="Chou S."/>
            <person name="Poskanzer K.E."/>
            <person name="Rollins M."/>
            <person name="Thuy-Boun P.S."/>
        </authorList>
    </citation>
    <scope>NUCLEOTIDE SEQUENCE [LARGE SCALE GENOMIC DNA]</scope>
    <source>
        <strain evidence="2">F_SG_1</strain>
        <tissue evidence="2">Salivary glands</tissue>
    </source>
</reference>
<feature type="compositionally biased region" description="Polar residues" evidence="1">
    <location>
        <begin position="477"/>
        <end position="490"/>
    </location>
</feature>
<evidence type="ECO:0000256" key="1">
    <source>
        <dbReference type="SAM" id="MobiDB-lite"/>
    </source>
</evidence>
<name>A0AAQ4DRT8_AMBAM</name>
<feature type="compositionally biased region" description="Basic and acidic residues" evidence="1">
    <location>
        <begin position="462"/>
        <end position="476"/>
    </location>
</feature>
<feature type="compositionally biased region" description="Basic and acidic residues" evidence="1">
    <location>
        <begin position="358"/>
        <end position="377"/>
    </location>
</feature>
<comment type="caution">
    <text evidence="2">The sequence shown here is derived from an EMBL/GenBank/DDBJ whole genome shotgun (WGS) entry which is preliminary data.</text>
</comment>
<feature type="compositionally biased region" description="Basic and acidic residues" evidence="1">
    <location>
        <begin position="537"/>
        <end position="554"/>
    </location>
</feature>
<feature type="region of interest" description="Disordered" evidence="1">
    <location>
        <begin position="249"/>
        <end position="285"/>
    </location>
</feature>
<feature type="region of interest" description="Disordered" evidence="1">
    <location>
        <begin position="530"/>
        <end position="585"/>
    </location>
</feature>
<feature type="region of interest" description="Disordered" evidence="1">
    <location>
        <begin position="458"/>
        <end position="490"/>
    </location>
</feature>
<dbReference type="Proteomes" id="UP001321473">
    <property type="component" value="Unassembled WGS sequence"/>
</dbReference>
<gene>
    <name evidence="2" type="ORF">V5799_032213</name>
</gene>
<accession>A0AAQ4DRT8</accession>
<evidence type="ECO:0000313" key="3">
    <source>
        <dbReference type="Proteomes" id="UP001321473"/>
    </source>
</evidence>
<sequence length="711" mass="77831">MHAFIFLGAASRYPTTTMRGISRNESSQVKARPTAMVRMQQCLFWALVALQTCAAAPRTATGEDGMAKCDFDKIVKCLEKQVRWIPKIFTEWQPSTSSIHGDNAFFRKICRRKASECWKDNKSDGCPAQKQGSLDRFRDANTAALTKLCENDMSLLKDLYAIFQSSDIENFKNCSKVVGPSRVGELFSVARPLEDCRAYEKKMLECVQESYQQGTEALWLKRKDRNATEALWRLLDVFFSHMNCEATSLDQSPRQGDLSTPTSSRNVPCSTGNRGRSECGNATQDATVGTTSEVLLFMRSTTATKNPEKTSTSSMSGTDSSASSRSTRKSTHFDSSVTEAVGSTDYLKVRVRKSFHVENSSKTEDEDQGVKHVDRGTSKPSHLTEPVIRVKSPPYTSTPSDTTGKEKDVTTLDGAWSPHKSKYMDTTVAPRTAAHTTATLANTDATTEDPFQVAMDNAIGKSRTEEKQNRLEELSSSRRAQSPVTSPERSLSFTRAPFVLDIEGQSTLKSEGIIELSNVSAALNISATGEEAAETGVTHREPHPVHITAEDKGEATVQNSASTEDEHPSETSTRRSEPATASSTLSIATLTTSLDNSNTTKKLFIQASTSHQDNTFKETENHGHLSVYSSLATSTEVSTAASLHTGRTEQTLLTSSGYHKTLPVTEKGASEKPIVANEKRKLEAKAVINVAAHIIPFSVIVFPLVTMCFCA</sequence>
<feature type="compositionally biased region" description="Basic and acidic residues" evidence="1">
    <location>
        <begin position="564"/>
        <end position="577"/>
    </location>
</feature>
<dbReference type="AlphaFoldDB" id="A0AAQ4DRT8"/>
<evidence type="ECO:0000313" key="2">
    <source>
        <dbReference type="EMBL" id="KAK8765178.1"/>
    </source>
</evidence>
<feature type="compositionally biased region" description="Low complexity" evidence="1">
    <location>
        <begin position="392"/>
        <end position="402"/>
    </location>
</feature>
<feature type="region of interest" description="Disordered" evidence="1">
    <location>
        <begin position="299"/>
        <end position="338"/>
    </location>
</feature>
<dbReference type="EMBL" id="JARKHS020027648">
    <property type="protein sequence ID" value="KAK8765178.1"/>
    <property type="molecule type" value="Genomic_DNA"/>
</dbReference>